<accession>A1SXK1</accession>
<dbReference type="eggNOG" id="ENOG502ZBPR">
    <property type="taxonomic scope" value="Bacteria"/>
</dbReference>
<organism evidence="1 2">
    <name type="scientific">Psychromonas ingrahamii (strain DSM 17664 / CCUG 51855 / 37)</name>
    <dbReference type="NCBI Taxonomy" id="357804"/>
    <lineage>
        <taxon>Bacteria</taxon>
        <taxon>Pseudomonadati</taxon>
        <taxon>Pseudomonadota</taxon>
        <taxon>Gammaproteobacteria</taxon>
        <taxon>Alteromonadales</taxon>
        <taxon>Psychromonadaceae</taxon>
        <taxon>Psychromonas</taxon>
    </lineage>
</organism>
<dbReference type="OrthoDB" id="9805811at2"/>
<dbReference type="Proteomes" id="UP000000639">
    <property type="component" value="Chromosome"/>
</dbReference>
<dbReference type="Pfam" id="PF14335">
    <property type="entry name" value="DUF4391"/>
    <property type="match status" value="1"/>
</dbReference>
<sequence length="272" mass="31239">MVNSVMAYIPFVFPHAAALGNTITLPSNSKSHGQFVEKSDVKNIFSEKSGQKIPKETIYKQANPTPDIKRIFIQQVDQIIWRYKLSADTLNISTSDNISEVQVFDIILKPECEAINELVLSTLDKTILTSIYFRLFYTNTHRMKMQCAMADKRVNKRSDEQMVVRDYFISPKIDIQFNLELNLPYMSESQKLPVVIDMTGLHKELLRSLLEQPALNDETLEEQLDRIATLKKLNNNSAKIQSAISKEKQFNRKVQLNKMLNQIKKQIKALSG</sequence>
<dbReference type="STRING" id="357804.Ping_2489"/>
<evidence type="ECO:0000313" key="2">
    <source>
        <dbReference type="Proteomes" id="UP000000639"/>
    </source>
</evidence>
<gene>
    <name evidence="1" type="ordered locus">Ping_2489</name>
</gene>
<dbReference type="EMBL" id="CP000510">
    <property type="protein sequence ID" value="ABM04216.1"/>
    <property type="molecule type" value="Genomic_DNA"/>
</dbReference>
<name>A1SXK1_PSYIN</name>
<proteinExistence type="predicted"/>
<evidence type="ECO:0008006" key="3">
    <source>
        <dbReference type="Google" id="ProtNLM"/>
    </source>
</evidence>
<dbReference type="InterPro" id="IPR025503">
    <property type="entry name" value="DUF4391"/>
</dbReference>
<dbReference type="KEGG" id="pin:Ping_2489"/>
<dbReference type="HOGENOM" id="CLU_084466_0_0_6"/>
<keyword evidence="2" id="KW-1185">Reference proteome</keyword>
<evidence type="ECO:0000313" key="1">
    <source>
        <dbReference type="EMBL" id="ABM04216.1"/>
    </source>
</evidence>
<reference evidence="1 2" key="1">
    <citation type="submission" date="2007-01" db="EMBL/GenBank/DDBJ databases">
        <title>Complete sequence of Psychromonas ingrahamii 37.</title>
        <authorList>
            <consortium name="US DOE Joint Genome Institute"/>
            <person name="Copeland A."/>
            <person name="Lucas S."/>
            <person name="Lapidus A."/>
            <person name="Barry K."/>
            <person name="Detter J.C."/>
            <person name="Glavina del Rio T."/>
            <person name="Hammon N."/>
            <person name="Israni S."/>
            <person name="Dalin E."/>
            <person name="Tice H."/>
            <person name="Pitluck S."/>
            <person name="Thompson L.S."/>
            <person name="Brettin T."/>
            <person name="Bruce D."/>
            <person name="Han C."/>
            <person name="Tapia R."/>
            <person name="Schmutz J."/>
            <person name="Larimer F."/>
            <person name="Land M."/>
            <person name="Hauser L."/>
            <person name="Kyrpides N."/>
            <person name="Ivanova N."/>
            <person name="Staley J."/>
            <person name="Richardson P."/>
        </authorList>
    </citation>
    <scope>NUCLEOTIDE SEQUENCE [LARGE SCALE GENOMIC DNA]</scope>
    <source>
        <strain evidence="1 2">37</strain>
    </source>
</reference>
<protein>
    <recommendedName>
        <fullName evidence="3">DUF4391 domain-containing protein</fullName>
    </recommendedName>
</protein>
<dbReference type="AlphaFoldDB" id="A1SXK1"/>